<evidence type="ECO:0000256" key="5">
    <source>
        <dbReference type="ARBA" id="ARBA00023157"/>
    </source>
</evidence>
<dbReference type="PROSITE" id="PS51318">
    <property type="entry name" value="TAT"/>
    <property type="match status" value="1"/>
</dbReference>
<name>A0A6J6NUL7_9ZZZZ</name>
<dbReference type="InterPro" id="IPR005805">
    <property type="entry name" value="Rieske_Fe-S_prot_C"/>
</dbReference>
<evidence type="ECO:0000256" key="2">
    <source>
        <dbReference type="ARBA" id="ARBA00022723"/>
    </source>
</evidence>
<dbReference type="CDD" id="cd03467">
    <property type="entry name" value="Rieske"/>
    <property type="match status" value="1"/>
</dbReference>
<dbReference type="FunFam" id="2.102.10.10:FF:000016">
    <property type="entry name" value="Nitrite reductase/ring-hydroxylating ferredoxin subunit"/>
    <property type="match status" value="1"/>
</dbReference>
<dbReference type="InterPro" id="IPR036922">
    <property type="entry name" value="Rieske_2Fe-2S_sf"/>
</dbReference>
<comment type="cofactor">
    <cofactor evidence="6">
        <name>[2Fe-2S] cluster</name>
        <dbReference type="ChEBI" id="CHEBI:190135"/>
    </cofactor>
</comment>
<evidence type="ECO:0000256" key="7">
    <source>
        <dbReference type="SAM" id="MobiDB-lite"/>
    </source>
</evidence>
<keyword evidence="3" id="KW-0408">Iron</keyword>
<sequence length="157" mass="15260">MTNETTSTDGLTRRGALTGIAGVGVALPVLAACGSDASTASDPAPAASTTAGGASTSGAPEAATPLTTTADVPVGSGTIFADEGVVVTQPSEGEFKAFSTTCTHTGCPVTEVRDAEIVCPCHGSHFSITDGSPISGPAPAPLATREITVSGQDISLA</sequence>
<dbReference type="InterPro" id="IPR017941">
    <property type="entry name" value="Rieske_2Fe-2S"/>
</dbReference>
<feature type="region of interest" description="Disordered" evidence="7">
    <location>
        <begin position="38"/>
        <end position="73"/>
    </location>
</feature>
<evidence type="ECO:0000256" key="3">
    <source>
        <dbReference type="ARBA" id="ARBA00023004"/>
    </source>
</evidence>
<dbReference type="Gene3D" id="2.102.10.10">
    <property type="entry name" value="Rieske [2Fe-2S] iron-sulphur domain"/>
    <property type="match status" value="1"/>
</dbReference>
<dbReference type="SUPFAM" id="SSF50022">
    <property type="entry name" value="ISP domain"/>
    <property type="match status" value="1"/>
</dbReference>
<dbReference type="InterPro" id="IPR014349">
    <property type="entry name" value="Rieske_Fe-S_prot"/>
</dbReference>
<gene>
    <name evidence="9" type="ORF">UFOPK2579_00218</name>
</gene>
<dbReference type="GO" id="GO:0016020">
    <property type="term" value="C:membrane"/>
    <property type="evidence" value="ECO:0007669"/>
    <property type="project" value="InterPro"/>
</dbReference>
<organism evidence="9">
    <name type="scientific">freshwater metagenome</name>
    <dbReference type="NCBI Taxonomy" id="449393"/>
    <lineage>
        <taxon>unclassified sequences</taxon>
        <taxon>metagenomes</taxon>
        <taxon>ecological metagenomes</taxon>
    </lineage>
</organism>
<dbReference type="Pfam" id="PF00355">
    <property type="entry name" value="Rieske"/>
    <property type="match status" value="1"/>
</dbReference>
<feature type="compositionally biased region" description="Low complexity" evidence="7">
    <location>
        <begin position="38"/>
        <end position="70"/>
    </location>
</feature>
<dbReference type="PROSITE" id="PS51296">
    <property type="entry name" value="RIESKE"/>
    <property type="match status" value="1"/>
</dbReference>
<evidence type="ECO:0000256" key="4">
    <source>
        <dbReference type="ARBA" id="ARBA00023014"/>
    </source>
</evidence>
<keyword evidence="5" id="KW-1015">Disulfide bond</keyword>
<accession>A0A6J6NUL7</accession>
<keyword evidence="4" id="KW-0411">Iron-sulfur</keyword>
<dbReference type="GO" id="GO:0046872">
    <property type="term" value="F:metal ion binding"/>
    <property type="evidence" value="ECO:0007669"/>
    <property type="project" value="UniProtKB-KW"/>
</dbReference>
<feature type="domain" description="Rieske" evidence="8">
    <location>
        <begin position="64"/>
        <end position="156"/>
    </location>
</feature>
<proteinExistence type="predicted"/>
<dbReference type="GO" id="GO:0051537">
    <property type="term" value="F:2 iron, 2 sulfur cluster binding"/>
    <property type="evidence" value="ECO:0007669"/>
    <property type="project" value="UniProtKB-KW"/>
</dbReference>
<reference evidence="9" key="1">
    <citation type="submission" date="2020-05" db="EMBL/GenBank/DDBJ databases">
        <authorList>
            <person name="Chiriac C."/>
            <person name="Salcher M."/>
            <person name="Ghai R."/>
            <person name="Kavagutti S V."/>
        </authorList>
    </citation>
    <scope>NUCLEOTIDE SEQUENCE</scope>
</reference>
<evidence type="ECO:0000256" key="6">
    <source>
        <dbReference type="ARBA" id="ARBA00034078"/>
    </source>
</evidence>
<protein>
    <submittedName>
        <fullName evidence="9">Unannotated protein</fullName>
    </submittedName>
</protein>
<keyword evidence="1" id="KW-0001">2Fe-2S</keyword>
<dbReference type="EMBL" id="CAEZXR010000014">
    <property type="protein sequence ID" value="CAB4687933.1"/>
    <property type="molecule type" value="Genomic_DNA"/>
</dbReference>
<dbReference type="InterPro" id="IPR006311">
    <property type="entry name" value="TAT_signal"/>
</dbReference>
<keyword evidence="2" id="KW-0479">Metal-binding</keyword>
<dbReference type="PANTHER" id="PTHR10134">
    <property type="entry name" value="CYTOCHROME B-C1 COMPLEX SUBUNIT RIESKE, MITOCHONDRIAL"/>
    <property type="match status" value="1"/>
</dbReference>
<evidence type="ECO:0000259" key="8">
    <source>
        <dbReference type="PROSITE" id="PS51296"/>
    </source>
</evidence>
<dbReference type="AlphaFoldDB" id="A0A6J6NUL7"/>
<evidence type="ECO:0000256" key="1">
    <source>
        <dbReference type="ARBA" id="ARBA00022714"/>
    </source>
</evidence>
<dbReference type="PRINTS" id="PR00162">
    <property type="entry name" value="RIESKE"/>
</dbReference>
<evidence type="ECO:0000313" key="9">
    <source>
        <dbReference type="EMBL" id="CAB4687933.1"/>
    </source>
</evidence>